<proteinExistence type="predicted"/>
<dbReference type="AlphaFoldDB" id="A0A5C5XRM9"/>
<name>A0A5C5XRM9_9PLAN</name>
<keyword evidence="2" id="KW-1133">Transmembrane helix</keyword>
<feature type="transmembrane region" description="Helical" evidence="2">
    <location>
        <begin position="39"/>
        <end position="57"/>
    </location>
</feature>
<evidence type="ECO:0000256" key="2">
    <source>
        <dbReference type="SAM" id="Phobius"/>
    </source>
</evidence>
<feature type="region of interest" description="Disordered" evidence="1">
    <location>
        <begin position="399"/>
        <end position="420"/>
    </location>
</feature>
<keyword evidence="2" id="KW-0472">Membrane</keyword>
<evidence type="ECO:0000256" key="1">
    <source>
        <dbReference type="SAM" id="MobiDB-lite"/>
    </source>
</evidence>
<organism evidence="3 4">
    <name type="scientific">Crateriforma conspicua</name>
    <dbReference type="NCBI Taxonomy" id="2527996"/>
    <lineage>
        <taxon>Bacteria</taxon>
        <taxon>Pseudomonadati</taxon>
        <taxon>Planctomycetota</taxon>
        <taxon>Planctomycetia</taxon>
        <taxon>Planctomycetales</taxon>
        <taxon>Planctomycetaceae</taxon>
        <taxon>Crateriforma</taxon>
    </lineage>
</organism>
<reference evidence="3 4" key="1">
    <citation type="submission" date="2019-02" db="EMBL/GenBank/DDBJ databases">
        <title>Deep-cultivation of Planctomycetes and their phenomic and genomic characterization uncovers novel biology.</title>
        <authorList>
            <person name="Wiegand S."/>
            <person name="Jogler M."/>
            <person name="Boedeker C."/>
            <person name="Pinto D."/>
            <person name="Vollmers J."/>
            <person name="Rivas-Marin E."/>
            <person name="Kohn T."/>
            <person name="Peeters S.H."/>
            <person name="Heuer A."/>
            <person name="Rast P."/>
            <person name="Oberbeckmann S."/>
            <person name="Bunk B."/>
            <person name="Jeske O."/>
            <person name="Meyerdierks A."/>
            <person name="Storesund J.E."/>
            <person name="Kallscheuer N."/>
            <person name="Luecker S."/>
            <person name="Lage O.M."/>
            <person name="Pohl T."/>
            <person name="Merkel B.J."/>
            <person name="Hornburger P."/>
            <person name="Mueller R.-W."/>
            <person name="Bruemmer F."/>
            <person name="Labrenz M."/>
            <person name="Spormann A.M."/>
            <person name="Op Den Camp H."/>
            <person name="Overmann J."/>
            <person name="Amann R."/>
            <person name="Jetten M.S.M."/>
            <person name="Mascher T."/>
            <person name="Medema M.H."/>
            <person name="Devos D.P."/>
            <person name="Kaster A.-K."/>
            <person name="Ovreas L."/>
            <person name="Rohde M."/>
            <person name="Galperin M.Y."/>
            <person name="Jogler C."/>
        </authorList>
    </citation>
    <scope>NUCLEOTIDE SEQUENCE [LARGE SCALE GENOMIC DNA]</scope>
    <source>
        <strain evidence="3 4">Pan14r</strain>
    </source>
</reference>
<evidence type="ECO:0000313" key="4">
    <source>
        <dbReference type="Proteomes" id="UP000317238"/>
    </source>
</evidence>
<feature type="transmembrane region" description="Helical" evidence="2">
    <location>
        <begin position="142"/>
        <end position="159"/>
    </location>
</feature>
<evidence type="ECO:0000313" key="3">
    <source>
        <dbReference type="EMBL" id="TWT65554.1"/>
    </source>
</evidence>
<feature type="transmembrane region" description="Helical" evidence="2">
    <location>
        <begin position="189"/>
        <end position="205"/>
    </location>
</feature>
<keyword evidence="4" id="KW-1185">Reference proteome</keyword>
<feature type="transmembrane region" description="Helical" evidence="2">
    <location>
        <begin position="370"/>
        <end position="388"/>
    </location>
</feature>
<dbReference type="Proteomes" id="UP000317238">
    <property type="component" value="Unassembled WGS sequence"/>
</dbReference>
<feature type="transmembrane region" description="Helical" evidence="2">
    <location>
        <begin position="117"/>
        <end position="135"/>
    </location>
</feature>
<keyword evidence="2" id="KW-0812">Transmembrane</keyword>
<feature type="compositionally biased region" description="Polar residues" evidence="1">
    <location>
        <begin position="407"/>
        <end position="420"/>
    </location>
</feature>
<gene>
    <name evidence="3" type="ORF">Pan14r_51010</name>
</gene>
<comment type="caution">
    <text evidence="3">The sequence shown here is derived from an EMBL/GenBank/DDBJ whole genome shotgun (WGS) entry which is preliminary data.</text>
</comment>
<dbReference type="EMBL" id="SJPL01000002">
    <property type="protein sequence ID" value="TWT65554.1"/>
    <property type="molecule type" value="Genomic_DNA"/>
</dbReference>
<protein>
    <submittedName>
        <fullName evidence="3">Uncharacterized protein</fullName>
    </submittedName>
</protein>
<sequence length="420" mass="47775">MSFLFFGIRPLYIVLESDTLLFDDLFKIGISLQELNLSMWWATFGLIAFCVGSKLVGVRKNRFASSKQKSQKPASSRVAGYLLFYQILSLPIMLALANTGRSLYSSSLGAYAYDLPVPLQSGHIIAIVVIFDRFLQKQTSSRLTLVFLSGTLFLYFTWLMREVSMFRGFYIAGIMIAGIAVLSRLKKRVSLGWLILPVLVFQPLFRSLGEQRYMSNDQIANQTFSELAFGEGSVFESYWNFYDSNGDMNIFDTFAAARQADVSKRPFLLSWLYVPAHLVPRAIWKSKPKQGILQDVSFMNGAPYCPGIAGFFLLDGGEVWMLGSMFVLGCLVSLLDEWCLSLSHTHLRSCAIGLLSVNAMFLTRFFLWQYFYQVLYAIVPCIAWAWWFRQRRSQRKQLSPMDRPGQIASTDESTSLEIDQ</sequence>
<accession>A0A5C5XRM9</accession>
<feature type="transmembrane region" description="Helical" evidence="2">
    <location>
        <begin position="165"/>
        <end position="182"/>
    </location>
</feature>
<feature type="transmembrane region" description="Helical" evidence="2">
    <location>
        <begin position="78"/>
        <end position="97"/>
    </location>
</feature>